<reference evidence="7" key="1">
    <citation type="journal article" date="2021" name="Nat. Commun.">
        <title>Genetic determinants of endophytism in the Arabidopsis root mycobiome.</title>
        <authorList>
            <person name="Mesny F."/>
            <person name="Miyauchi S."/>
            <person name="Thiergart T."/>
            <person name="Pickel B."/>
            <person name="Atanasova L."/>
            <person name="Karlsson M."/>
            <person name="Huettel B."/>
            <person name="Barry K.W."/>
            <person name="Haridas S."/>
            <person name="Chen C."/>
            <person name="Bauer D."/>
            <person name="Andreopoulos W."/>
            <person name="Pangilinan J."/>
            <person name="LaButti K."/>
            <person name="Riley R."/>
            <person name="Lipzen A."/>
            <person name="Clum A."/>
            <person name="Drula E."/>
            <person name="Henrissat B."/>
            <person name="Kohler A."/>
            <person name="Grigoriev I.V."/>
            <person name="Martin F.M."/>
            <person name="Hacquard S."/>
        </authorList>
    </citation>
    <scope>NUCLEOTIDE SEQUENCE</scope>
    <source>
        <strain evidence="7">MPI-SDFR-AT-0073</strain>
    </source>
</reference>
<evidence type="ECO:0000256" key="4">
    <source>
        <dbReference type="PROSITE-ProRule" id="PRU00452"/>
    </source>
</evidence>
<evidence type="ECO:0000256" key="3">
    <source>
        <dbReference type="ARBA" id="ARBA00022833"/>
    </source>
</evidence>
<feature type="domain" description="SP-RING-type" evidence="6">
    <location>
        <begin position="218"/>
        <end position="324"/>
    </location>
</feature>
<dbReference type="Proteomes" id="UP000758603">
    <property type="component" value="Unassembled WGS sequence"/>
</dbReference>
<organism evidence="7 8">
    <name type="scientific">Truncatella angustata</name>
    <dbReference type="NCBI Taxonomy" id="152316"/>
    <lineage>
        <taxon>Eukaryota</taxon>
        <taxon>Fungi</taxon>
        <taxon>Dikarya</taxon>
        <taxon>Ascomycota</taxon>
        <taxon>Pezizomycotina</taxon>
        <taxon>Sordariomycetes</taxon>
        <taxon>Xylariomycetidae</taxon>
        <taxon>Amphisphaeriales</taxon>
        <taxon>Sporocadaceae</taxon>
        <taxon>Truncatella</taxon>
    </lineage>
</organism>
<name>A0A9P8UJZ8_9PEZI</name>
<proteinExistence type="predicted"/>
<dbReference type="InterPro" id="IPR004181">
    <property type="entry name" value="Znf_MIZ"/>
</dbReference>
<dbReference type="InterPro" id="IPR057847">
    <property type="entry name" value="ZMIZ1/ZMIZ2_GBD-like"/>
</dbReference>
<comment type="caution">
    <text evidence="7">The sequence shown here is derived from an EMBL/GenBank/DDBJ whole genome shotgun (WGS) entry which is preliminary data.</text>
</comment>
<dbReference type="Pfam" id="PF25527">
    <property type="entry name" value="GBD-like_ZMIZ1_ZMIZ2"/>
    <property type="match status" value="1"/>
</dbReference>
<gene>
    <name evidence="7" type="ORF">BKA67DRAFT_678784</name>
</gene>
<dbReference type="GO" id="GO:0000785">
    <property type="term" value="C:chromatin"/>
    <property type="evidence" value="ECO:0007669"/>
    <property type="project" value="TreeGrafter"/>
</dbReference>
<protein>
    <recommendedName>
        <fullName evidence="6">SP-RING-type domain-containing protein</fullName>
    </recommendedName>
</protein>
<accession>A0A9P8UJZ8</accession>
<dbReference type="GO" id="GO:0061665">
    <property type="term" value="F:SUMO ligase activity"/>
    <property type="evidence" value="ECO:0007669"/>
    <property type="project" value="TreeGrafter"/>
</dbReference>
<dbReference type="GO" id="GO:0008270">
    <property type="term" value="F:zinc ion binding"/>
    <property type="evidence" value="ECO:0007669"/>
    <property type="project" value="UniProtKB-KW"/>
</dbReference>
<evidence type="ECO:0000256" key="2">
    <source>
        <dbReference type="ARBA" id="ARBA00022771"/>
    </source>
</evidence>
<sequence length="367" mass="41642">MTTSSNFQDAGQCVASPNRISREIRPFSPPERYYQYVKYLALEPTPIPQQNIFHVFTFNMPKEECEKISKDGNADQTPSQANFYFNASLHVRLRVCLKEKVAPFSEEDWVLADGYWPQHIQIHINHQLRATKQKQHHGKHQPIEIGQLVRPGGNFLPILVPVHETFDKDAIPYVAVEVLETLSHNSIQALPNFDANSVTSPGQTQAIIDQRLGSLCNPDDEIMIVTSYLTINLADPFSLALWETPVRGKNCIHLECFDLETWLKTRPRKRPCTCGATKVSECNLCIGEPSLVDKWRCLLCRGDARPHKLYIDGFFVEVRKSLVERGLLHANDIKVRAKGIWTSSPARDPSSLHPQMAEETLSSSWSD</sequence>
<feature type="region of interest" description="Disordered" evidence="5">
    <location>
        <begin position="343"/>
        <end position="367"/>
    </location>
</feature>
<evidence type="ECO:0000313" key="7">
    <source>
        <dbReference type="EMBL" id="KAH6653390.1"/>
    </source>
</evidence>
<dbReference type="EMBL" id="JAGPXC010000005">
    <property type="protein sequence ID" value="KAH6653390.1"/>
    <property type="molecule type" value="Genomic_DNA"/>
</dbReference>
<keyword evidence="3" id="KW-0862">Zinc</keyword>
<dbReference type="PANTHER" id="PTHR10782">
    <property type="entry name" value="ZINC FINGER MIZ DOMAIN-CONTAINING PROTEIN"/>
    <property type="match status" value="1"/>
</dbReference>
<dbReference type="InterPro" id="IPR013083">
    <property type="entry name" value="Znf_RING/FYVE/PHD"/>
</dbReference>
<keyword evidence="8" id="KW-1185">Reference proteome</keyword>
<evidence type="ECO:0000256" key="5">
    <source>
        <dbReference type="SAM" id="MobiDB-lite"/>
    </source>
</evidence>
<dbReference type="AlphaFoldDB" id="A0A9P8UJZ8"/>
<keyword evidence="2 4" id="KW-0863">Zinc-finger</keyword>
<evidence type="ECO:0000259" key="6">
    <source>
        <dbReference type="PROSITE" id="PS51044"/>
    </source>
</evidence>
<dbReference type="Gene3D" id="3.30.40.10">
    <property type="entry name" value="Zinc/RING finger domain, C3HC4 (zinc finger)"/>
    <property type="match status" value="1"/>
</dbReference>
<dbReference type="PROSITE" id="PS51044">
    <property type="entry name" value="ZF_SP_RING"/>
    <property type="match status" value="1"/>
</dbReference>
<dbReference type="GO" id="GO:0016925">
    <property type="term" value="P:protein sumoylation"/>
    <property type="evidence" value="ECO:0007669"/>
    <property type="project" value="TreeGrafter"/>
</dbReference>
<evidence type="ECO:0000313" key="8">
    <source>
        <dbReference type="Proteomes" id="UP000758603"/>
    </source>
</evidence>
<dbReference type="RefSeq" id="XP_045957667.1">
    <property type="nucleotide sequence ID" value="XM_046108860.1"/>
</dbReference>
<keyword evidence="1" id="KW-0479">Metal-binding</keyword>
<dbReference type="OrthoDB" id="27975at2759"/>
<dbReference type="GeneID" id="70137751"/>
<dbReference type="PANTHER" id="PTHR10782:SF4">
    <property type="entry name" value="TONALLI, ISOFORM E"/>
    <property type="match status" value="1"/>
</dbReference>
<evidence type="ECO:0000256" key="1">
    <source>
        <dbReference type="ARBA" id="ARBA00022723"/>
    </source>
</evidence>